<keyword evidence="2" id="KW-1185">Reference proteome</keyword>
<dbReference type="AlphaFoldDB" id="A0A2P6SH39"/>
<evidence type="ECO:0000313" key="2">
    <source>
        <dbReference type="Proteomes" id="UP000238479"/>
    </source>
</evidence>
<dbReference type="Proteomes" id="UP000238479">
    <property type="component" value="Chromosome 1"/>
</dbReference>
<name>A0A2P6SH39_ROSCH</name>
<organism evidence="1 2">
    <name type="scientific">Rosa chinensis</name>
    <name type="common">China rose</name>
    <dbReference type="NCBI Taxonomy" id="74649"/>
    <lineage>
        <taxon>Eukaryota</taxon>
        <taxon>Viridiplantae</taxon>
        <taxon>Streptophyta</taxon>
        <taxon>Embryophyta</taxon>
        <taxon>Tracheophyta</taxon>
        <taxon>Spermatophyta</taxon>
        <taxon>Magnoliopsida</taxon>
        <taxon>eudicotyledons</taxon>
        <taxon>Gunneridae</taxon>
        <taxon>Pentapetalae</taxon>
        <taxon>rosids</taxon>
        <taxon>fabids</taxon>
        <taxon>Rosales</taxon>
        <taxon>Rosaceae</taxon>
        <taxon>Rosoideae</taxon>
        <taxon>Rosoideae incertae sedis</taxon>
        <taxon>Rosa</taxon>
    </lineage>
</organism>
<gene>
    <name evidence="1" type="ORF">RchiOBHm_Chr1g0354501</name>
</gene>
<comment type="caution">
    <text evidence="1">The sequence shown here is derived from an EMBL/GenBank/DDBJ whole genome shotgun (WGS) entry which is preliminary data.</text>
</comment>
<dbReference type="Gramene" id="PRQ58004">
    <property type="protein sequence ID" value="PRQ58004"/>
    <property type="gene ID" value="RchiOBHm_Chr1g0354501"/>
</dbReference>
<accession>A0A2P6SH39</accession>
<protein>
    <submittedName>
        <fullName evidence="1">Uncharacterized protein</fullName>
    </submittedName>
</protein>
<proteinExistence type="predicted"/>
<dbReference type="EMBL" id="PDCK01000039">
    <property type="protein sequence ID" value="PRQ58004.1"/>
    <property type="molecule type" value="Genomic_DNA"/>
</dbReference>
<sequence>MCWWCATAREKNNMGESEMELWWCALRGRGSRILGVRLVLREKVRHEGEEIKNGESPFWCAA</sequence>
<reference evidence="1 2" key="1">
    <citation type="journal article" date="2018" name="Nat. Genet.">
        <title>The Rosa genome provides new insights in the design of modern roses.</title>
        <authorList>
            <person name="Bendahmane M."/>
        </authorList>
    </citation>
    <scope>NUCLEOTIDE SEQUENCE [LARGE SCALE GENOMIC DNA]</scope>
    <source>
        <strain evidence="2">cv. Old Blush</strain>
    </source>
</reference>
<evidence type="ECO:0000313" key="1">
    <source>
        <dbReference type="EMBL" id="PRQ58004.1"/>
    </source>
</evidence>